<protein>
    <recommendedName>
        <fullName evidence="4">AAA+ ATPase domain-containing protein</fullName>
    </recommendedName>
</protein>
<evidence type="ECO:0000313" key="6">
    <source>
        <dbReference type="Proteomes" id="UP000019118"/>
    </source>
</evidence>
<keyword evidence="2" id="KW-0378">Hydrolase</keyword>
<evidence type="ECO:0000256" key="3">
    <source>
        <dbReference type="ARBA" id="ARBA00022840"/>
    </source>
</evidence>
<dbReference type="InterPro" id="IPR003593">
    <property type="entry name" value="AAA+_ATPase"/>
</dbReference>
<dbReference type="EnsemblMetazoa" id="XM_019910149.1">
    <property type="protein sequence ID" value="XP_019765708.1"/>
    <property type="gene ID" value="LOC109541322"/>
</dbReference>
<sequence>MKHLLITGDPGVGKTTLVKKIIENLSKSSILFDGFITEEVRNHSFHRTGFEVRLLKSNDVAVLADKNKKQSSDQGVKQLGPYTVYVANFEQLTLQLISFFENGILIIDEIGKMELFSKKFEQCVETAFKKKNIRILATVPVRGPPFVAALKRDNGCQLFTVTRENRDSLVNEISRLLISSS</sequence>
<evidence type="ECO:0000256" key="2">
    <source>
        <dbReference type="ARBA" id="ARBA00022801"/>
    </source>
</evidence>
<dbReference type="Proteomes" id="UP000019118">
    <property type="component" value="Unassembled WGS sequence"/>
</dbReference>
<dbReference type="GeneID" id="109541322"/>
<keyword evidence="1" id="KW-0547">Nucleotide-binding</keyword>
<keyword evidence="3" id="KW-0067">ATP-binding</keyword>
<keyword evidence="6" id="KW-1185">Reference proteome</keyword>
<dbReference type="PANTHER" id="PTHR43146:SF1">
    <property type="entry name" value="CANCER-RELATED NUCLEOSIDE-TRIPHOSPHATASE"/>
    <property type="match status" value="1"/>
</dbReference>
<dbReference type="KEGG" id="dpa:109541322"/>
<dbReference type="Pfam" id="PF03266">
    <property type="entry name" value="NTPase_1"/>
    <property type="match status" value="1"/>
</dbReference>
<reference evidence="6" key="1">
    <citation type="journal article" date="2013" name="Genome Biol.">
        <title>Draft genome of the mountain pine beetle, Dendroctonus ponderosae Hopkins, a major forest pest.</title>
        <authorList>
            <person name="Keeling C.I."/>
            <person name="Yuen M.M."/>
            <person name="Liao N.Y."/>
            <person name="Docking T.R."/>
            <person name="Chan S.K."/>
            <person name="Taylor G.A."/>
            <person name="Palmquist D.L."/>
            <person name="Jackman S.D."/>
            <person name="Nguyen A."/>
            <person name="Li M."/>
            <person name="Henderson H."/>
            <person name="Janes J.K."/>
            <person name="Zhao Y."/>
            <person name="Pandoh P."/>
            <person name="Moore R."/>
            <person name="Sperling F.A."/>
            <person name="Huber D.P."/>
            <person name="Birol I."/>
            <person name="Jones S.J."/>
            <person name="Bohlmann J."/>
        </authorList>
    </citation>
    <scope>NUCLEOTIDE SEQUENCE</scope>
</reference>
<reference evidence="5" key="2">
    <citation type="submission" date="2024-08" db="UniProtKB">
        <authorList>
            <consortium name="EnsemblMetazoa"/>
        </authorList>
    </citation>
    <scope>IDENTIFICATION</scope>
</reference>
<dbReference type="SMART" id="SM00382">
    <property type="entry name" value="AAA"/>
    <property type="match status" value="1"/>
</dbReference>
<dbReference type="InterPro" id="IPR027417">
    <property type="entry name" value="P-loop_NTPase"/>
</dbReference>
<proteinExistence type="predicted"/>
<dbReference type="InterPro" id="IPR004948">
    <property type="entry name" value="Nuc-triphosphatase_THEP1"/>
</dbReference>
<dbReference type="GO" id="GO:0017111">
    <property type="term" value="F:ribonucleoside triphosphate phosphatase activity"/>
    <property type="evidence" value="ECO:0007669"/>
    <property type="project" value="InterPro"/>
</dbReference>
<evidence type="ECO:0000259" key="4">
    <source>
        <dbReference type="SMART" id="SM00382"/>
    </source>
</evidence>
<dbReference type="Gene3D" id="3.40.50.300">
    <property type="entry name" value="P-loop containing nucleotide triphosphate hydrolases"/>
    <property type="match status" value="1"/>
</dbReference>
<dbReference type="PANTHER" id="PTHR43146">
    <property type="entry name" value="CANCER-RELATED NUCLEOSIDE-TRIPHOSPHATASE"/>
    <property type="match status" value="1"/>
</dbReference>
<dbReference type="GO" id="GO:0005524">
    <property type="term" value="F:ATP binding"/>
    <property type="evidence" value="ECO:0007669"/>
    <property type="project" value="UniProtKB-KW"/>
</dbReference>
<evidence type="ECO:0000256" key="1">
    <source>
        <dbReference type="ARBA" id="ARBA00022741"/>
    </source>
</evidence>
<dbReference type="SUPFAM" id="SSF52540">
    <property type="entry name" value="P-loop containing nucleoside triphosphate hydrolases"/>
    <property type="match status" value="1"/>
</dbReference>
<name>A0AAR5PXI5_DENPD</name>
<organism evidence="5 6">
    <name type="scientific">Dendroctonus ponderosae</name>
    <name type="common">Mountain pine beetle</name>
    <dbReference type="NCBI Taxonomy" id="77166"/>
    <lineage>
        <taxon>Eukaryota</taxon>
        <taxon>Metazoa</taxon>
        <taxon>Ecdysozoa</taxon>
        <taxon>Arthropoda</taxon>
        <taxon>Hexapoda</taxon>
        <taxon>Insecta</taxon>
        <taxon>Pterygota</taxon>
        <taxon>Neoptera</taxon>
        <taxon>Endopterygota</taxon>
        <taxon>Coleoptera</taxon>
        <taxon>Polyphaga</taxon>
        <taxon>Cucujiformia</taxon>
        <taxon>Curculionidae</taxon>
        <taxon>Scolytinae</taxon>
        <taxon>Dendroctonus</taxon>
    </lineage>
</organism>
<evidence type="ECO:0000313" key="5">
    <source>
        <dbReference type="EnsemblMetazoa" id="XP_019765708.1"/>
    </source>
</evidence>
<accession>A0AAR5PXI5</accession>
<feature type="domain" description="AAA+ ATPase" evidence="4">
    <location>
        <begin position="1"/>
        <end position="165"/>
    </location>
</feature>
<dbReference type="AlphaFoldDB" id="A0AAR5PXI5"/>